<proteinExistence type="predicted"/>
<keyword evidence="1" id="KW-0732">Signal</keyword>
<name>A0A136IQD9_9PEZI</name>
<protein>
    <submittedName>
        <fullName evidence="2">Uncharacterized protein</fullName>
    </submittedName>
</protein>
<dbReference type="EMBL" id="KQ964264">
    <property type="protein sequence ID" value="KXJ87140.1"/>
    <property type="molecule type" value="Genomic_DNA"/>
</dbReference>
<keyword evidence="3" id="KW-1185">Reference proteome</keyword>
<dbReference type="InParanoid" id="A0A136IQD9"/>
<dbReference type="AlphaFoldDB" id="A0A136IQD9"/>
<accession>A0A136IQD9</accession>
<feature type="chain" id="PRO_5007292984" evidence="1">
    <location>
        <begin position="27"/>
        <end position="121"/>
    </location>
</feature>
<evidence type="ECO:0000313" key="2">
    <source>
        <dbReference type="EMBL" id="KXJ87140.1"/>
    </source>
</evidence>
<gene>
    <name evidence="2" type="ORF">Micbo1qcDRAFT_208533</name>
</gene>
<feature type="signal peptide" evidence="1">
    <location>
        <begin position="1"/>
        <end position="26"/>
    </location>
</feature>
<reference evidence="3" key="1">
    <citation type="submission" date="2016-02" db="EMBL/GenBank/DDBJ databases">
        <title>Draft genome sequence of Microdochium bolleyi, a fungal endophyte of beachgrass.</title>
        <authorList>
            <consortium name="DOE Joint Genome Institute"/>
            <person name="David A.S."/>
            <person name="May G."/>
            <person name="Haridas S."/>
            <person name="Lim J."/>
            <person name="Wang M."/>
            <person name="Labutti K."/>
            <person name="Lipzen A."/>
            <person name="Barry K."/>
            <person name="Grigoriev I.V."/>
        </authorList>
    </citation>
    <scope>NUCLEOTIDE SEQUENCE [LARGE SCALE GENOMIC DNA]</scope>
    <source>
        <strain evidence="3">J235TASD1</strain>
    </source>
</reference>
<dbReference type="Proteomes" id="UP000070501">
    <property type="component" value="Unassembled WGS sequence"/>
</dbReference>
<sequence length="121" mass="13030">MQLLPAALRLSLLALAATLAPGLAEARPKYDASAKDDYDDSAIITALFRDANDMESRAEFRVGKWAFSGFAAFPIHVISQEGHKAMCTYTGATTGAFKIMGTGKVKVTPPQSIKDVDCYEL</sequence>
<organism evidence="2 3">
    <name type="scientific">Microdochium bolleyi</name>
    <dbReference type="NCBI Taxonomy" id="196109"/>
    <lineage>
        <taxon>Eukaryota</taxon>
        <taxon>Fungi</taxon>
        <taxon>Dikarya</taxon>
        <taxon>Ascomycota</taxon>
        <taxon>Pezizomycotina</taxon>
        <taxon>Sordariomycetes</taxon>
        <taxon>Xylariomycetidae</taxon>
        <taxon>Xylariales</taxon>
        <taxon>Microdochiaceae</taxon>
        <taxon>Microdochium</taxon>
    </lineage>
</organism>
<evidence type="ECO:0000256" key="1">
    <source>
        <dbReference type="SAM" id="SignalP"/>
    </source>
</evidence>
<evidence type="ECO:0000313" key="3">
    <source>
        <dbReference type="Proteomes" id="UP000070501"/>
    </source>
</evidence>